<dbReference type="SUPFAM" id="SSF52499">
    <property type="entry name" value="Isochorismatase-like hydrolases"/>
    <property type="match status" value="1"/>
</dbReference>
<protein>
    <submittedName>
        <fullName evidence="2">Isochorismatase family protein</fullName>
    </submittedName>
</protein>
<evidence type="ECO:0000313" key="3">
    <source>
        <dbReference type="Proteomes" id="UP000324285"/>
    </source>
</evidence>
<dbReference type="RefSeq" id="WP_149285350.1">
    <property type="nucleotide sequence ID" value="NZ_CP038437.2"/>
</dbReference>
<name>A0A5C1NJI4_9GAMM</name>
<dbReference type="InterPro" id="IPR000868">
    <property type="entry name" value="Isochorismatase-like_dom"/>
</dbReference>
<sequence length="100" mass="10830">MSNRAIIVVDIQNEYFPGGKLPLESIETAATNAAKVIEHARSVKDLVIHVRHESAHMSAAAGEKDRRGAMHLRDMPESGLAALNSNGESVEMELARQLVA</sequence>
<organism evidence="2 3">
    <name type="scientific">Halomonas binhaiensis</name>
    <dbReference type="NCBI Taxonomy" id="2562282"/>
    <lineage>
        <taxon>Bacteria</taxon>
        <taxon>Pseudomonadati</taxon>
        <taxon>Pseudomonadota</taxon>
        <taxon>Gammaproteobacteria</taxon>
        <taxon>Oceanospirillales</taxon>
        <taxon>Halomonadaceae</taxon>
        <taxon>Halomonas</taxon>
    </lineage>
</organism>
<gene>
    <name evidence="2" type="ORF">E4T21_12500</name>
</gene>
<dbReference type="KEGG" id="hbh:E4T21_12500"/>
<keyword evidence="3" id="KW-1185">Reference proteome</keyword>
<evidence type="ECO:0000259" key="1">
    <source>
        <dbReference type="Pfam" id="PF00857"/>
    </source>
</evidence>
<feature type="domain" description="Isochorismatase-like" evidence="1">
    <location>
        <begin position="5"/>
        <end position="67"/>
    </location>
</feature>
<dbReference type="InterPro" id="IPR036380">
    <property type="entry name" value="Isochorismatase-like_sf"/>
</dbReference>
<dbReference type="Pfam" id="PF00857">
    <property type="entry name" value="Isochorismatase"/>
    <property type="match status" value="1"/>
</dbReference>
<dbReference type="OrthoDB" id="1157330at2"/>
<dbReference type="Gene3D" id="3.40.50.850">
    <property type="entry name" value="Isochorismatase-like"/>
    <property type="match status" value="1"/>
</dbReference>
<reference evidence="2" key="1">
    <citation type="submission" date="2021-02" db="EMBL/GenBank/DDBJ databases">
        <title>Strain Y2R2, a novel species of the genus Halomonas.</title>
        <authorList>
            <person name="Huang H."/>
        </authorList>
    </citation>
    <scope>NUCLEOTIDE SEQUENCE</scope>
    <source>
        <strain evidence="2">Y2R2</strain>
    </source>
</reference>
<proteinExistence type="predicted"/>
<dbReference type="AlphaFoldDB" id="A0A5C1NJI4"/>
<dbReference type="EMBL" id="CP038437">
    <property type="protein sequence ID" value="QEM82275.1"/>
    <property type="molecule type" value="Genomic_DNA"/>
</dbReference>
<dbReference type="Proteomes" id="UP000324285">
    <property type="component" value="Chromosome"/>
</dbReference>
<evidence type="ECO:0000313" key="2">
    <source>
        <dbReference type="EMBL" id="QEM82275.1"/>
    </source>
</evidence>
<accession>A0A5C1NJI4</accession>